<dbReference type="Pfam" id="PF16123">
    <property type="entry name" value="HAGH_C"/>
    <property type="match status" value="1"/>
</dbReference>
<reference evidence="9 10" key="1">
    <citation type="submission" date="2015-08" db="EMBL/GenBank/DDBJ databases">
        <title>Investigation of the bacterial diversity of lava forest soil.</title>
        <authorList>
            <person name="Lee J.S."/>
        </authorList>
    </citation>
    <scope>NUCLEOTIDE SEQUENCE [LARGE SCALE GENOMIC DNA]</scope>
    <source>
        <strain evidence="9 10">GJW-30</strain>
    </source>
</reference>
<dbReference type="PANTHER" id="PTHR43705:SF1">
    <property type="entry name" value="HYDROXYACYLGLUTATHIONE HYDROLASE GLOB"/>
    <property type="match status" value="1"/>
</dbReference>
<feature type="binding site" evidence="7">
    <location>
        <position position="133"/>
    </location>
    <ligand>
        <name>Zn(2+)</name>
        <dbReference type="ChEBI" id="CHEBI:29105"/>
        <label>1</label>
    </ligand>
</feature>
<dbReference type="CDD" id="cd07723">
    <property type="entry name" value="hydroxyacylglutathione_hydrolase_MBL-fold"/>
    <property type="match status" value="1"/>
</dbReference>
<dbReference type="InterPro" id="IPR001279">
    <property type="entry name" value="Metallo-B-lactamas"/>
</dbReference>
<sequence>MSAKTYQFACLQDNFGVLLHDDATGATAAIDAPEAAAVETALQRTGWKLTDILITHHHADHTDGVKALKDKYGCKVTAPKAEIAKIKDVDVTVAEGDTVKVGNLTGKVIETPGHTAGHISYWFDADKLAFVGDTLFSIGCGRVIEGTPTMMWESLLKLRALPDDTEIYCGHEYTASNIAFAKTVEPNNKALLARAEEVDAQRRAGRATLPVKLGAEKAANPFLRADMPEVAAGVGMAGKPAAEVFAKVREGKNNFRG</sequence>
<feature type="binding site" evidence="7">
    <location>
        <position position="60"/>
    </location>
    <ligand>
        <name>Zn(2+)</name>
        <dbReference type="ChEBI" id="CHEBI:29105"/>
        <label>2</label>
    </ligand>
</feature>
<keyword evidence="10" id="KW-1185">Reference proteome</keyword>
<evidence type="ECO:0000256" key="6">
    <source>
        <dbReference type="ARBA" id="ARBA00022833"/>
    </source>
</evidence>
<feature type="binding site" evidence="7">
    <location>
        <position position="61"/>
    </location>
    <ligand>
        <name>Zn(2+)</name>
        <dbReference type="ChEBI" id="CHEBI:29105"/>
        <label>2</label>
    </ligand>
</feature>
<comment type="similarity">
    <text evidence="3 7">Belongs to the metallo-beta-lactamase superfamily. Glyoxalase II family.</text>
</comment>
<comment type="pathway">
    <text evidence="2 7">Secondary metabolite metabolism; methylglyoxal degradation; (R)-lactate from methylglyoxal: step 2/2.</text>
</comment>
<comment type="function">
    <text evidence="7">Thiolesterase that catalyzes the hydrolysis of S-D-lactoyl-glutathione to form glutathione and D-lactic acid.</text>
</comment>
<keyword evidence="4 7" id="KW-0479">Metal-binding</keyword>
<dbReference type="NCBIfam" id="TIGR03413">
    <property type="entry name" value="GSH_gloB"/>
    <property type="match status" value="1"/>
</dbReference>
<evidence type="ECO:0000256" key="1">
    <source>
        <dbReference type="ARBA" id="ARBA00001623"/>
    </source>
</evidence>
<feature type="binding site" evidence="7">
    <location>
        <position position="58"/>
    </location>
    <ligand>
        <name>Zn(2+)</name>
        <dbReference type="ChEBI" id="CHEBI:29105"/>
        <label>1</label>
    </ligand>
</feature>
<evidence type="ECO:0000256" key="3">
    <source>
        <dbReference type="ARBA" id="ARBA00006759"/>
    </source>
</evidence>
<dbReference type="OrthoDB" id="9802248at2"/>
<comment type="cofactor">
    <cofactor evidence="7">
        <name>Zn(2+)</name>
        <dbReference type="ChEBI" id="CHEBI:29105"/>
    </cofactor>
    <text evidence="7">Binds 2 Zn(2+) ions per subunit.</text>
</comment>
<dbReference type="PANTHER" id="PTHR43705">
    <property type="entry name" value="HYDROXYACYLGLUTATHIONE HYDROLASE"/>
    <property type="match status" value="1"/>
</dbReference>
<dbReference type="EMBL" id="AP014946">
    <property type="protein sequence ID" value="BAT58345.1"/>
    <property type="molecule type" value="Genomic_DNA"/>
</dbReference>
<dbReference type="InterPro" id="IPR017782">
    <property type="entry name" value="Hydroxyacylglutathione_Hdrlase"/>
</dbReference>
<dbReference type="EC" id="3.1.2.6" evidence="7"/>
<dbReference type="RefSeq" id="WP_096352109.1">
    <property type="nucleotide sequence ID" value="NZ_AP014946.1"/>
</dbReference>
<dbReference type="Proteomes" id="UP000236884">
    <property type="component" value="Chromosome"/>
</dbReference>
<organism evidence="9 10">
    <name type="scientific">Variibacter gotjawalensis</name>
    <dbReference type="NCBI Taxonomy" id="1333996"/>
    <lineage>
        <taxon>Bacteria</taxon>
        <taxon>Pseudomonadati</taxon>
        <taxon>Pseudomonadota</taxon>
        <taxon>Alphaproteobacteria</taxon>
        <taxon>Hyphomicrobiales</taxon>
        <taxon>Nitrobacteraceae</taxon>
        <taxon>Variibacter</taxon>
    </lineage>
</organism>
<dbReference type="HAMAP" id="MF_01374">
    <property type="entry name" value="Glyoxalase_2"/>
    <property type="match status" value="1"/>
</dbReference>
<feature type="binding site" evidence="7">
    <location>
        <position position="171"/>
    </location>
    <ligand>
        <name>Zn(2+)</name>
        <dbReference type="ChEBI" id="CHEBI:29105"/>
        <label>2</label>
    </ligand>
</feature>
<dbReference type="SUPFAM" id="SSF56281">
    <property type="entry name" value="Metallo-hydrolase/oxidoreductase"/>
    <property type="match status" value="1"/>
</dbReference>
<protein>
    <recommendedName>
        <fullName evidence="7">Hydroxyacylglutathione hydrolase</fullName>
        <ecNumber evidence="7">3.1.2.6</ecNumber>
    </recommendedName>
    <alternativeName>
        <fullName evidence="7">Glyoxalase II</fullName>
        <shortName evidence="7">Glx II</shortName>
    </alternativeName>
</protein>
<proteinExistence type="inferred from homology"/>
<dbReference type="GO" id="GO:0046872">
    <property type="term" value="F:metal ion binding"/>
    <property type="evidence" value="ECO:0007669"/>
    <property type="project" value="UniProtKB-KW"/>
</dbReference>
<dbReference type="GO" id="GO:0019243">
    <property type="term" value="P:methylglyoxal catabolic process to D-lactate via S-lactoyl-glutathione"/>
    <property type="evidence" value="ECO:0007669"/>
    <property type="project" value="UniProtKB-UniRule"/>
</dbReference>
<evidence type="ECO:0000259" key="8">
    <source>
        <dbReference type="SMART" id="SM00849"/>
    </source>
</evidence>
<keyword evidence="6 7" id="KW-0862">Zinc</keyword>
<comment type="catalytic activity">
    <reaction evidence="1 7">
        <text>an S-(2-hydroxyacyl)glutathione + H2O = a 2-hydroxy carboxylate + glutathione + H(+)</text>
        <dbReference type="Rhea" id="RHEA:21864"/>
        <dbReference type="ChEBI" id="CHEBI:15377"/>
        <dbReference type="ChEBI" id="CHEBI:15378"/>
        <dbReference type="ChEBI" id="CHEBI:57925"/>
        <dbReference type="ChEBI" id="CHEBI:58896"/>
        <dbReference type="ChEBI" id="CHEBI:71261"/>
        <dbReference type="EC" id="3.1.2.6"/>
    </reaction>
</comment>
<feature type="binding site" evidence="7">
    <location>
        <position position="56"/>
    </location>
    <ligand>
        <name>Zn(2+)</name>
        <dbReference type="ChEBI" id="CHEBI:29105"/>
        <label>1</label>
    </ligand>
</feature>
<comment type="subunit">
    <text evidence="7">Monomer.</text>
</comment>
<dbReference type="UniPathway" id="UPA00619">
    <property type="reaction ID" value="UER00676"/>
</dbReference>
<dbReference type="GO" id="GO:0004416">
    <property type="term" value="F:hydroxyacylglutathione hydrolase activity"/>
    <property type="evidence" value="ECO:0007669"/>
    <property type="project" value="UniProtKB-UniRule"/>
</dbReference>
<evidence type="ECO:0000256" key="5">
    <source>
        <dbReference type="ARBA" id="ARBA00022801"/>
    </source>
</evidence>
<evidence type="ECO:0000313" key="9">
    <source>
        <dbReference type="EMBL" id="BAT58345.1"/>
    </source>
</evidence>
<accession>A0A0S3PR15</accession>
<gene>
    <name evidence="9" type="primary">gloB_1</name>
    <name evidence="7" type="synonym">gloB</name>
    <name evidence="9" type="ORF">GJW-30_1_00869</name>
</gene>
<keyword evidence="5 7" id="KW-0378">Hydrolase</keyword>
<dbReference type="PIRSF" id="PIRSF005457">
    <property type="entry name" value="Glx"/>
    <property type="match status" value="1"/>
</dbReference>
<dbReference type="AlphaFoldDB" id="A0A0S3PR15"/>
<feature type="domain" description="Metallo-beta-lactamase" evidence="8">
    <location>
        <begin position="13"/>
        <end position="171"/>
    </location>
</feature>
<dbReference type="InterPro" id="IPR032282">
    <property type="entry name" value="HAGH_C"/>
</dbReference>
<feature type="binding site" evidence="7">
    <location>
        <position position="133"/>
    </location>
    <ligand>
        <name>Zn(2+)</name>
        <dbReference type="ChEBI" id="CHEBI:29105"/>
        <label>2</label>
    </ligand>
</feature>
<dbReference type="InterPro" id="IPR050110">
    <property type="entry name" value="Glyoxalase_II_hydrolase"/>
</dbReference>
<evidence type="ECO:0000256" key="7">
    <source>
        <dbReference type="HAMAP-Rule" id="MF_01374"/>
    </source>
</evidence>
<name>A0A0S3PR15_9BRAD</name>
<feature type="binding site" evidence="7">
    <location>
        <position position="114"/>
    </location>
    <ligand>
        <name>Zn(2+)</name>
        <dbReference type="ChEBI" id="CHEBI:29105"/>
        <label>1</label>
    </ligand>
</feature>
<dbReference type="InterPro" id="IPR036866">
    <property type="entry name" value="RibonucZ/Hydroxyglut_hydro"/>
</dbReference>
<dbReference type="Pfam" id="PF00753">
    <property type="entry name" value="Lactamase_B"/>
    <property type="match status" value="1"/>
</dbReference>
<evidence type="ECO:0000256" key="4">
    <source>
        <dbReference type="ARBA" id="ARBA00022723"/>
    </source>
</evidence>
<dbReference type="KEGG" id="vgo:GJW-30_1_00869"/>
<dbReference type="SMART" id="SM00849">
    <property type="entry name" value="Lactamase_B"/>
    <property type="match status" value="1"/>
</dbReference>
<evidence type="ECO:0000256" key="2">
    <source>
        <dbReference type="ARBA" id="ARBA00004963"/>
    </source>
</evidence>
<dbReference type="InterPro" id="IPR035680">
    <property type="entry name" value="Clx_II_MBL"/>
</dbReference>
<dbReference type="Gene3D" id="3.60.15.10">
    <property type="entry name" value="Ribonuclease Z/Hydroxyacylglutathione hydrolase-like"/>
    <property type="match status" value="1"/>
</dbReference>
<evidence type="ECO:0000313" key="10">
    <source>
        <dbReference type="Proteomes" id="UP000236884"/>
    </source>
</evidence>